<organism evidence="3 4">
    <name type="scientific">Asticcacaulis machinosus</name>
    <dbReference type="NCBI Taxonomy" id="2984211"/>
    <lineage>
        <taxon>Bacteria</taxon>
        <taxon>Pseudomonadati</taxon>
        <taxon>Pseudomonadota</taxon>
        <taxon>Alphaproteobacteria</taxon>
        <taxon>Caulobacterales</taxon>
        <taxon>Caulobacteraceae</taxon>
        <taxon>Asticcacaulis</taxon>
    </lineage>
</organism>
<evidence type="ECO:0008006" key="5">
    <source>
        <dbReference type="Google" id="ProtNLM"/>
    </source>
</evidence>
<evidence type="ECO:0000256" key="1">
    <source>
        <dbReference type="SAM" id="MobiDB-lite"/>
    </source>
</evidence>
<proteinExistence type="predicted"/>
<reference evidence="3 4" key="1">
    <citation type="submission" date="2023-01" db="EMBL/GenBank/DDBJ databases">
        <title>Novel species of the genus Asticcacaulis isolated from rivers.</title>
        <authorList>
            <person name="Lu H."/>
        </authorList>
    </citation>
    <scope>NUCLEOTIDE SEQUENCE [LARGE SCALE GENOMIC DNA]</scope>
    <source>
        <strain evidence="3 4">LKC15W</strain>
    </source>
</reference>
<sequence length="255" mass="26295">MRANKSLIGHGSLIALGVLLGSLAAGQASAQCNSGCAPPPPPSPPSHPSKPSMPHVSAHASAYASAHASANASAGATGSVYYGGGYGNWSQAQGIPAVTGGLNVETGHEMAAESYQASRQVTKTVTLQASCIDDKGVPHPASQVFGGKDVKGNYRGELYRCIAGTRLQYIADGKSYDCGKSDALWHEGGIVGCRRQAAARACNERSLLRRFGAGVKILTLTTTETYMASRQVEKKSSYSAASNMVFDGGVGGFVQ</sequence>
<feature type="compositionally biased region" description="Pro residues" evidence="1">
    <location>
        <begin position="37"/>
        <end position="48"/>
    </location>
</feature>
<evidence type="ECO:0000313" key="4">
    <source>
        <dbReference type="Proteomes" id="UP001218579"/>
    </source>
</evidence>
<evidence type="ECO:0000313" key="3">
    <source>
        <dbReference type="EMBL" id="MDC7677761.1"/>
    </source>
</evidence>
<comment type="caution">
    <text evidence="3">The sequence shown here is derived from an EMBL/GenBank/DDBJ whole genome shotgun (WGS) entry which is preliminary data.</text>
</comment>
<keyword evidence="2" id="KW-0732">Signal</keyword>
<feature type="compositionally biased region" description="Low complexity" evidence="1">
    <location>
        <begin position="49"/>
        <end position="58"/>
    </location>
</feature>
<keyword evidence="4" id="KW-1185">Reference proteome</keyword>
<dbReference type="Proteomes" id="UP001218579">
    <property type="component" value="Unassembled WGS sequence"/>
</dbReference>
<evidence type="ECO:0000256" key="2">
    <source>
        <dbReference type="SAM" id="SignalP"/>
    </source>
</evidence>
<dbReference type="RefSeq" id="WP_272746078.1">
    <property type="nucleotide sequence ID" value="NZ_JAQQKV010000004.1"/>
</dbReference>
<accession>A0ABT5HNE1</accession>
<feature type="region of interest" description="Disordered" evidence="1">
    <location>
        <begin position="31"/>
        <end position="58"/>
    </location>
</feature>
<gene>
    <name evidence="3" type="ORF">PQU98_16575</name>
</gene>
<feature type="chain" id="PRO_5047176832" description="CVNH domain-containing protein" evidence="2">
    <location>
        <begin position="31"/>
        <end position="255"/>
    </location>
</feature>
<name>A0ABT5HNE1_9CAUL</name>
<feature type="signal peptide" evidence="2">
    <location>
        <begin position="1"/>
        <end position="30"/>
    </location>
</feature>
<protein>
    <recommendedName>
        <fullName evidence="5">CVNH domain-containing protein</fullName>
    </recommendedName>
</protein>
<dbReference type="EMBL" id="JAQQKV010000004">
    <property type="protein sequence ID" value="MDC7677761.1"/>
    <property type="molecule type" value="Genomic_DNA"/>
</dbReference>